<evidence type="ECO:0000313" key="2">
    <source>
        <dbReference type="EMBL" id="GAQ82686.1"/>
    </source>
</evidence>
<dbReference type="SUPFAM" id="SSF56112">
    <property type="entry name" value="Protein kinase-like (PK-like)"/>
    <property type="match status" value="1"/>
</dbReference>
<organism evidence="2 3">
    <name type="scientific">Klebsormidium nitens</name>
    <name type="common">Green alga</name>
    <name type="synonym">Ulothrix nitens</name>
    <dbReference type="NCBI Taxonomy" id="105231"/>
    <lineage>
        <taxon>Eukaryota</taxon>
        <taxon>Viridiplantae</taxon>
        <taxon>Streptophyta</taxon>
        <taxon>Klebsormidiophyceae</taxon>
        <taxon>Klebsormidiales</taxon>
        <taxon>Klebsormidiaceae</taxon>
        <taxon>Klebsormidium</taxon>
    </lineage>
</organism>
<dbReference type="GO" id="GO:0005524">
    <property type="term" value="F:ATP binding"/>
    <property type="evidence" value="ECO:0007669"/>
    <property type="project" value="InterPro"/>
</dbReference>
<dbReference type="STRING" id="105231.A0A1Y1I1Q0"/>
<dbReference type="InterPro" id="IPR052396">
    <property type="entry name" value="Meiotic_Drive_Suppr_Kinase"/>
</dbReference>
<proteinExistence type="predicted"/>
<dbReference type="Gene3D" id="1.10.510.10">
    <property type="entry name" value="Transferase(Phosphotransferase) domain 1"/>
    <property type="match status" value="1"/>
</dbReference>
<dbReference type="InterPro" id="IPR001245">
    <property type="entry name" value="Ser-Thr/Tyr_kinase_cat_dom"/>
</dbReference>
<feature type="domain" description="Protein kinase" evidence="1">
    <location>
        <begin position="33"/>
        <end position="190"/>
    </location>
</feature>
<keyword evidence="2" id="KW-0808">Transferase</keyword>
<dbReference type="InterPro" id="IPR011009">
    <property type="entry name" value="Kinase-like_dom_sf"/>
</dbReference>
<dbReference type="PANTHER" id="PTHR37171:SF1">
    <property type="entry name" value="SERINE_THREONINE-PROTEIN KINASE YRZF-RELATED"/>
    <property type="match status" value="1"/>
</dbReference>
<evidence type="ECO:0000259" key="1">
    <source>
        <dbReference type="PROSITE" id="PS50011"/>
    </source>
</evidence>
<dbReference type="Proteomes" id="UP000054558">
    <property type="component" value="Unassembled WGS sequence"/>
</dbReference>
<dbReference type="InterPro" id="IPR000719">
    <property type="entry name" value="Prot_kinase_dom"/>
</dbReference>
<dbReference type="PANTHER" id="PTHR37171">
    <property type="entry name" value="SERINE/THREONINE-PROTEIN KINASE YRZF-RELATED"/>
    <property type="match status" value="1"/>
</dbReference>
<sequence>MEIDHGGGTEYAERLHPAERSHGLEQGGLREDVWLTEFVTDGFAGAVFRGLFGGKAVAVKTLDMSRSTSRLGYLLNEATVLMELSPLWDVTVPRLLAYGPYTDSTYAVILSWIEGRPLMVHDKGLLRSAAEALRSVHRRGYLHGDVRLSNFIVDGQNKVSCIDFGFAQKSLDDQAFRKEERQLKACFGKE</sequence>
<dbReference type="InterPro" id="IPR008266">
    <property type="entry name" value="Tyr_kinase_AS"/>
</dbReference>
<reference evidence="2 3" key="1">
    <citation type="journal article" date="2014" name="Nat. Commun.">
        <title>Klebsormidium flaccidum genome reveals primary factors for plant terrestrial adaptation.</title>
        <authorList>
            <person name="Hori K."/>
            <person name="Maruyama F."/>
            <person name="Fujisawa T."/>
            <person name="Togashi T."/>
            <person name="Yamamoto N."/>
            <person name="Seo M."/>
            <person name="Sato S."/>
            <person name="Yamada T."/>
            <person name="Mori H."/>
            <person name="Tajima N."/>
            <person name="Moriyama T."/>
            <person name="Ikeuchi M."/>
            <person name="Watanabe M."/>
            <person name="Wada H."/>
            <person name="Kobayashi K."/>
            <person name="Saito M."/>
            <person name="Masuda T."/>
            <person name="Sasaki-Sekimoto Y."/>
            <person name="Mashiguchi K."/>
            <person name="Awai K."/>
            <person name="Shimojima M."/>
            <person name="Masuda S."/>
            <person name="Iwai M."/>
            <person name="Nobusawa T."/>
            <person name="Narise T."/>
            <person name="Kondo S."/>
            <person name="Saito H."/>
            <person name="Sato R."/>
            <person name="Murakawa M."/>
            <person name="Ihara Y."/>
            <person name="Oshima-Yamada Y."/>
            <person name="Ohtaka K."/>
            <person name="Satoh M."/>
            <person name="Sonobe K."/>
            <person name="Ishii M."/>
            <person name="Ohtani R."/>
            <person name="Kanamori-Sato M."/>
            <person name="Honoki R."/>
            <person name="Miyazaki D."/>
            <person name="Mochizuki H."/>
            <person name="Umetsu J."/>
            <person name="Higashi K."/>
            <person name="Shibata D."/>
            <person name="Kamiya Y."/>
            <person name="Sato N."/>
            <person name="Nakamura Y."/>
            <person name="Tabata S."/>
            <person name="Ida S."/>
            <person name="Kurokawa K."/>
            <person name="Ohta H."/>
        </authorList>
    </citation>
    <scope>NUCLEOTIDE SEQUENCE [LARGE SCALE GENOMIC DNA]</scope>
    <source>
        <strain evidence="2 3">NIES-2285</strain>
    </source>
</reference>
<dbReference type="Pfam" id="PF07714">
    <property type="entry name" value="PK_Tyr_Ser-Thr"/>
    <property type="match status" value="1"/>
</dbReference>
<protein>
    <submittedName>
        <fullName evidence="2">Protein kinase-like domain containing protein</fullName>
    </submittedName>
</protein>
<accession>A0A1Y1I1Q0</accession>
<keyword evidence="2" id="KW-0418">Kinase</keyword>
<dbReference type="OrthoDB" id="1248231at2759"/>
<dbReference type="PROSITE" id="PS00109">
    <property type="entry name" value="PROTEIN_KINASE_TYR"/>
    <property type="match status" value="1"/>
</dbReference>
<dbReference type="PROSITE" id="PS50011">
    <property type="entry name" value="PROTEIN_KINASE_DOM"/>
    <property type="match status" value="1"/>
</dbReference>
<dbReference type="GO" id="GO:0004672">
    <property type="term" value="F:protein kinase activity"/>
    <property type="evidence" value="ECO:0007669"/>
    <property type="project" value="InterPro"/>
</dbReference>
<dbReference type="AlphaFoldDB" id="A0A1Y1I1Q0"/>
<evidence type="ECO:0000313" key="3">
    <source>
        <dbReference type="Proteomes" id="UP000054558"/>
    </source>
</evidence>
<keyword evidence="3" id="KW-1185">Reference proteome</keyword>
<dbReference type="EMBL" id="DF237069">
    <property type="protein sequence ID" value="GAQ82686.1"/>
    <property type="molecule type" value="Genomic_DNA"/>
</dbReference>
<name>A0A1Y1I1Q0_KLENI</name>
<gene>
    <name evidence="2" type="ORF">KFL_001200110</name>
</gene>